<feature type="compositionally biased region" description="Low complexity" evidence="1">
    <location>
        <begin position="421"/>
        <end position="430"/>
    </location>
</feature>
<feature type="region of interest" description="Disordered" evidence="1">
    <location>
        <begin position="417"/>
        <end position="457"/>
    </location>
</feature>
<feature type="region of interest" description="Disordered" evidence="1">
    <location>
        <begin position="599"/>
        <end position="665"/>
    </location>
</feature>
<evidence type="ECO:0000313" key="3">
    <source>
        <dbReference type="Proteomes" id="UP000736335"/>
    </source>
</evidence>
<protein>
    <recommendedName>
        <fullName evidence="4">PX domain-containing protein</fullName>
    </recommendedName>
</protein>
<dbReference type="InterPro" id="IPR036871">
    <property type="entry name" value="PX_dom_sf"/>
</dbReference>
<feature type="compositionally biased region" description="Polar residues" evidence="1">
    <location>
        <begin position="490"/>
        <end position="512"/>
    </location>
</feature>
<gene>
    <name evidence="2" type="ORF">BJ322DRAFT_1113815</name>
</gene>
<accession>A0A9P6H407</accession>
<proteinExistence type="predicted"/>
<dbReference type="OrthoDB" id="3244370at2759"/>
<dbReference type="Gene3D" id="3.30.1520.10">
    <property type="entry name" value="Phox-like domain"/>
    <property type="match status" value="1"/>
</dbReference>
<feature type="compositionally biased region" description="Low complexity" evidence="1">
    <location>
        <begin position="743"/>
        <end position="754"/>
    </location>
</feature>
<feature type="compositionally biased region" description="Low complexity" evidence="1">
    <location>
        <begin position="447"/>
        <end position="457"/>
    </location>
</feature>
<reference evidence="2" key="2">
    <citation type="submission" date="2020-11" db="EMBL/GenBank/DDBJ databases">
        <authorList>
            <consortium name="DOE Joint Genome Institute"/>
            <person name="Kuo A."/>
            <person name="Miyauchi S."/>
            <person name="Kiss E."/>
            <person name="Drula E."/>
            <person name="Kohler A."/>
            <person name="Sanchez-Garcia M."/>
            <person name="Andreopoulos B."/>
            <person name="Barry K.W."/>
            <person name="Bonito G."/>
            <person name="Buee M."/>
            <person name="Carver A."/>
            <person name="Chen C."/>
            <person name="Cichocki N."/>
            <person name="Clum A."/>
            <person name="Culley D."/>
            <person name="Crous P.W."/>
            <person name="Fauchery L."/>
            <person name="Girlanda M."/>
            <person name="Hayes R."/>
            <person name="Keri Z."/>
            <person name="Labutti K."/>
            <person name="Lipzen A."/>
            <person name="Lombard V."/>
            <person name="Magnuson J."/>
            <person name="Maillard F."/>
            <person name="Morin E."/>
            <person name="Murat C."/>
            <person name="Nolan M."/>
            <person name="Ohm R."/>
            <person name="Pangilinan J."/>
            <person name="Pereira M."/>
            <person name="Perotto S."/>
            <person name="Peter M."/>
            <person name="Riley R."/>
            <person name="Sitrit Y."/>
            <person name="Stielow B."/>
            <person name="Szollosi G."/>
            <person name="Zifcakova L."/>
            <person name="Stursova M."/>
            <person name="Spatafora J.W."/>
            <person name="Tedersoo L."/>
            <person name="Vaario L.-M."/>
            <person name="Yamada A."/>
            <person name="Yan M."/>
            <person name="Wang P."/>
            <person name="Xu J."/>
            <person name="Bruns T."/>
            <person name="Baldrian P."/>
            <person name="Vilgalys R."/>
            <person name="Henrissat B."/>
            <person name="Grigoriev I.V."/>
            <person name="Hibbett D."/>
            <person name="Nagy L.G."/>
            <person name="Martin F.M."/>
        </authorList>
    </citation>
    <scope>NUCLEOTIDE SEQUENCE</scope>
    <source>
        <strain evidence="2">UH-Tt-Lm1</strain>
    </source>
</reference>
<evidence type="ECO:0000256" key="1">
    <source>
        <dbReference type="SAM" id="MobiDB-lite"/>
    </source>
</evidence>
<feature type="region of interest" description="Disordered" evidence="1">
    <location>
        <begin position="483"/>
        <end position="529"/>
    </location>
</feature>
<feature type="region of interest" description="Disordered" evidence="1">
    <location>
        <begin position="247"/>
        <end position="329"/>
    </location>
</feature>
<reference evidence="2" key="1">
    <citation type="journal article" date="2020" name="Nat. Commun.">
        <title>Large-scale genome sequencing of mycorrhizal fungi provides insights into the early evolution of symbiotic traits.</title>
        <authorList>
            <person name="Miyauchi S."/>
            <person name="Kiss E."/>
            <person name="Kuo A."/>
            <person name="Drula E."/>
            <person name="Kohler A."/>
            <person name="Sanchez-Garcia M."/>
            <person name="Morin E."/>
            <person name="Andreopoulos B."/>
            <person name="Barry K.W."/>
            <person name="Bonito G."/>
            <person name="Buee M."/>
            <person name="Carver A."/>
            <person name="Chen C."/>
            <person name="Cichocki N."/>
            <person name="Clum A."/>
            <person name="Culley D."/>
            <person name="Crous P.W."/>
            <person name="Fauchery L."/>
            <person name="Girlanda M."/>
            <person name="Hayes R.D."/>
            <person name="Keri Z."/>
            <person name="LaButti K."/>
            <person name="Lipzen A."/>
            <person name="Lombard V."/>
            <person name="Magnuson J."/>
            <person name="Maillard F."/>
            <person name="Murat C."/>
            <person name="Nolan M."/>
            <person name="Ohm R.A."/>
            <person name="Pangilinan J."/>
            <person name="Pereira M.F."/>
            <person name="Perotto S."/>
            <person name="Peter M."/>
            <person name="Pfister S."/>
            <person name="Riley R."/>
            <person name="Sitrit Y."/>
            <person name="Stielow J.B."/>
            <person name="Szollosi G."/>
            <person name="Zifcakova L."/>
            <person name="Stursova M."/>
            <person name="Spatafora J.W."/>
            <person name="Tedersoo L."/>
            <person name="Vaario L.M."/>
            <person name="Yamada A."/>
            <person name="Yan M."/>
            <person name="Wang P."/>
            <person name="Xu J."/>
            <person name="Bruns T."/>
            <person name="Baldrian P."/>
            <person name="Vilgalys R."/>
            <person name="Dunand C."/>
            <person name="Henrissat B."/>
            <person name="Grigoriev I.V."/>
            <person name="Hibbett D."/>
            <person name="Nagy L.G."/>
            <person name="Martin F.M."/>
        </authorList>
    </citation>
    <scope>NUCLEOTIDE SEQUENCE</scope>
    <source>
        <strain evidence="2">UH-Tt-Lm1</strain>
    </source>
</reference>
<dbReference type="GO" id="GO:0035091">
    <property type="term" value="F:phosphatidylinositol binding"/>
    <property type="evidence" value="ECO:0007669"/>
    <property type="project" value="InterPro"/>
</dbReference>
<dbReference type="AlphaFoldDB" id="A0A9P6H407"/>
<evidence type="ECO:0008006" key="4">
    <source>
        <dbReference type="Google" id="ProtNLM"/>
    </source>
</evidence>
<feature type="region of interest" description="Disordered" evidence="1">
    <location>
        <begin position="731"/>
        <end position="754"/>
    </location>
</feature>
<keyword evidence="3" id="KW-1185">Reference proteome</keyword>
<organism evidence="2 3">
    <name type="scientific">Thelephora terrestris</name>
    <dbReference type="NCBI Taxonomy" id="56493"/>
    <lineage>
        <taxon>Eukaryota</taxon>
        <taxon>Fungi</taxon>
        <taxon>Dikarya</taxon>
        <taxon>Basidiomycota</taxon>
        <taxon>Agaricomycotina</taxon>
        <taxon>Agaricomycetes</taxon>
        <taxon>Thelephorales</taxon>
        <taxon>Thelephoraceae</taxon>
        <taxon>Thelephora</taxon>
    </lineage>
</organism>
<comment type="caution">
    <text evidence="2">The sequence shown here is derived from an EMBL/GenBank/DDBJ whole genome shotgun (WGS) entry which is preliminary data.</text>
</comment>
<name>A0A9P6H407_9AGAM</name>
<dbReference type="EMBL" id="WIUZ02000021">
    <property type="protein sequence ID" value="KAF9778939.1"/>
    <property type="molecule type" value="Genomic_DNA"/>
</dbReference>
<feature type="compositionally biased region" description="Low complexity" evidence="1">
    <location>
        <begin position="248"/>
        <end position="262"/>
    </location>
</feature>
<sequence>MYQHYDQDANPRIGPPPPNAYKRAVFRDPPKQFIAEVLPTKKLGSGWAYGLHILSTVDDDIPDRKSVSSRSTSATCKRSYKDYEVWRRWDDCLWFQETLETEYSVQAREKRRRLEQGKGVKKNGVYLNTKHAASFESLPPGPDPNSVSLDIHNYIPKLTKKATLFRANQATIDQRQKQFTDFINALFSPGLPSLMGELLETHAFRDFFGWWRRDRDFKRKFGPANPETPTMDTIPFYLDTSNSSEFFPSPTTLSPASPLPRSKSTRSAIADSASFGSGRRGSHGHGREDSSSRRRRAISATTPSPTIAVTRAPTLGPHRSRPSSPESLYSALSSELSPTVVMWDGHELLNASDRISPNSVLDAFPQTPMVRETFENIQCPPSPEPDSPVIGLEALPEESELELPLSQMFVQEYEHDARPPVVMSRSNSVSDSRRRHAVDDSEAPEMSPTITSTTGTSSRYSLFSNVSRDPSWRTSASDFVPCPSPRRSLESCTTDTVDYSSTGSPVSPQTPWFSDEALPTHSQPTKRNQRDSIWSINSIVSVNSVMSDYSVDQVLPRASHRRRSKKFVPMSVPEEDVYLEDYDGEMLESYLYGIEEVDASGESESDDLTGFRERSSQRPTSDPLPESFQNHPPEQFHSPSTPTTPQPLSPSEDVPSGRGSMSSTSTVSLRTISIKAYLTEDIIIVFRVPVETKFTEIRDKVYDKFVNQEGISLRPDYPLAYLTPVRRRSATSSVYSGTKRNRSGSIGSSSTHGSSLVSIQSQEDWNEILHESDGKLTLRVFE</sequence>
<evidence type="ECO:0000313" key="2">
    <source>
        <dbReference type="EMBL" id="KAF9778939.1"/>
    </source>
</evidence>
<dbReference type="Proteomes" id="UP000736335">
    <property type="component" value="Unassembled WGS sequence"/>
</dbReference>